<evidence type="ECO:0000313" key="2">
    <source>
        <dbReference type="Proteomes" id="UP000886595"/>
    </source>
</evidence>
<protein>
    <submittedName>
        <fullName evidence="1">Uncharacterized protein</fullName>
    </submittedName>
</protein>
<organism evidence="1 2">
    <name type="scientific">Brassica carinata</name>
    <name type="common">Ethiopian mustard</name>
    <name type="synonym">Abyssinian cabbage</name>
    <dbReference type="NCBI Taxonomy" id="52824"/>
    <lineage>
        <taxon>Eukaryota</taxon>
        <taxon>Viridiplantae</taxon>
        <taxon>Streptophyta</taxon>
        <taxon>Embryophyta</taxon>
        <taxon>Tracheophyta</taxon>
        <taxon>Spermatophyta</taxon>
        <taxon>Magnoliopsida</taxon>
        <taxon>eudicotyledons</taxon>
        <taxon>Gunneridae</taxon>
        <taxon>Pentapetalae</taxon>
        <taxon>rosids</taxon>
        <taxon>malvids</taxon>
        <taxon>Brassicales</taxon>
        <taxon>Brassicaceae</taxon>
        <taxon>Brassiceae</taxon>
        <taxon>Brassica</taxon>
    </lineage>
</organism>
<gene>
    <name evidence="1" type="ORF">Bca52824_067917</name>
</gene>
<accession>A0A8X7UC94</accession>
<dbReference type="Proteomes" id="UP000886595">
    <property type="component" value="Unassembled WGS sequence"/>
</dbReference>
<sequence>MKDSSTVSYSPSFSFYASSECAAAAVKVSRENQIDSVNEENEDFQFEKSSRLHEEETFIDFPTFKPVSSET</sequence>
<dbReference type="OrthoDB" id="1111059at2759"/>
<dbReference type="EMBL" id="JAAMPC010000013">
    <property type="protein sequence ID" value="KAG2273362.1"/>
    <property type="molecule type" value="Genomic_DNA"/>
</dbReference>
<keyword evidence="2" id="KW-1185">Reference proteome</keyword>
<dbReference type="AlphaFoldDB" id="A0A8X7UC94"/>
<proteinExistence type="predicted"/>
<evidence type="ECO:0000313" key="1">
    <source>
        <dbReference type="EMBL" id="KAG2273362.1"/>
    </source>
</evidence>
<comment type="caution">
    <text evidence="1">The sequence shown here is derived from an EMBL/GenBank/DDBJ whole genome shotgun (WGS) entry which is preliminary data.</text>
</comment>
<reference evidence="1 2" key="1">
    <citation type="submission" date="2020-02" db="EMBL/GenBank/DDBJ databases">
        <authorList>
            <person name="Ma Q."/>
            <person name="Huang Y."/>
            <person name="Song X."/>
            <person name="Pei D."/>
        </authorList>
    </citation>
    <scope>NUCLEOTIDE SEQUENCE [LARGE SCALE GENOMIC DNA]</scope>
    <source>
        <strain evidence="1">Sxm20200214</strain>
        <tissue evidence="1">Leaf</tissue>
    </source>
</reference>
<name>A0A8X7UC94_BRACI</name>